<dbReference type="EMBL" id="MU853903">
    <property type="protein sequence ID" value="KAK3935883.1"/>
    <property type="molecule type" value="Genomic_DNA"/>
</dbReference>
<dbReference type="PANTHER" id="PTHR31793">
    <property type="entry name" value="4-HYDROXYBENZOYL-COA THIOESTERASE FAMILY MEMBER"/>
    <property type="match status" value="1"/>
</dbReference>
<organism evidence="2 3">
    <name type="scientific">Diplogelasinospora grovesii</name>
    <dbReference type="NCBI Taxonomy" id="303347"/>
    <lineage>
        <taxon>Eukaryota</taxon>
        <taxon>Fungi</taxon>
        <taxon>Dikarya</taxon>
        <taxon>Ascomycota</taxon>
        <taxon>Pezizomycotina</taxon>
        <taxon>Sordariomycetes</taxon>
        <taxon>Sordariomycetidae</taxon>
        <taxon>Sordariales</taxon>
        <taxon>Diplogelasinosporaceae</taxon>
        <taxon>Diplogelasinospora</taxon>
    </lineage>
</organism>
<feature type="region of interest" description="Disordered" evidence="1">
    <location>
        <begin position="288"/>
        <end position="307"/>
    </location>
</feature>
<evidence type="ECO:0000256" key="1">
    <source>
        <dbReference type="SAM" id="MobiDB-lite"/>
    </source>
</evidence>
<dbReference type="InterPro" id="IPR029069">
    <property type="entry name" value="HotDog_dom_sf"/>
</dbReference>
<dbReference type="GO" id="GO:0047617">
    <property type="term" value="F:fatty acyl-CoA hydrolase activity"/>
    <property type="evidence" value="ECO:0007669"/>
    <property type="project" value="TreeGrafter"/>
</dbReference>
<comment type="caution">
    <text evidence="2">The sequence shown here is derived from an EMBL/GenBank/DDBJ whole genome shotgun (WGS) entry which is preliminary data.</text>
</comment>
<dbReference type="CDD" id="cd00586">
    <property type="entry name" value="4HBT"/>
    <property type="match status" value="1"/>
</dbReference>
<dbReference type="PANTHER" id="PTHR31793:SF39">
    <property type="entry name" value="THIOESTERASE_THIOL ESTER DEHYDRASE-ISOMERASE"/>
    <property type="match status" value="1"/>
</dbReference>
<dbReference type="Pfam" id="PF13279">
    <property type="entry name" value="4HBT_2"/>
    <property type="match status" value="1"/>
</dbReference>
<gene>
    <name evidence="2" type="ORF">QBC46DRAFT_297344</name>
</gene>
<dbReference type="SUPFAM" id="SSF54637">
    <property type="entry name" value="Thioesterase/thiol ester dehydrase-isomerase"/>
    <property type="match status" value="1"/>
</dbReference>
<dbReference type="AlphaFoldDB" id="A0AAN6S0V0"/>
<evidence type="ECO:0000313" key="2">
    <source>
        <dbReference type="EMBL" id="KAK3935883.1"/>
    </source>
</evidence>
<sequence length="307" mass="34696">MKAPLRAITTTTTGRLLSLATRPPLPLSPSLSLTHRLYSTSNLSQQIIKSSSQEVLAPSPPPRWLSDLRSRVGKCIIFGCSPEQTSRAAGVLSTLATEWRQLLAGSEGFLTGGRRGLDSQRVAWGEMDSFGHVNNVTYYRYAESARVNWITNFAVHVDPANGKEWADLMAPRGTGLIMRSLKCDFKFPMVYPDKISVYHKLRVKPGGDPAPSNFMLDCMVLSHQHRRVAAKLEEDIVVYDYETAKKTSMPRFMQDMFLQTHELQEREMVRARTKIWDLLNEVEALEKETWDREDAKEDFGSSSAKKQ</sequence>
<accession>A0AAN6S0V0</accession>
<name>A0AAN6S0V0_9PEZI</name>
<dbReference type="Proteomes" id="UP001303473">
    <property type="component" value="Unassembled WGS sequence"/>
</dbReference>
<feature type="compositionally biased region" description="Basic and acidic residues" evidence="1">
    <location>
        <begin position="288"/>
        <end position="299"/>
    </location>
</feature>
<dbReference type="InterPro" id="IPR050563">
    <property type="entry name" value="4-hydroxybenzoyl-CoA_TE"/>
</dbReference>
<evidence type="ECO:0000313" key="3">
    <source>
        <dbReference type="Proteomes" id="UP001303473"/>
    </source>
</evidence>
<protein>
    <submittedName>
        <fullName evidence="2">Thioesterase-like superfamily-domain-containing protein</fullName>
    </submittedName>
</protein>
<dbReference type="Gene3D" id="3.10.129.10">
    <property type="entry name" value="Hotdog Thioesterase"/>
    <property type="match status" value="1"/>
</dbReference>
<keyword evidence="3" id="KW-1185">Reference proteome</keyword>
<reference evidence="3" key="1">
    <citation type="journal article" date="2023" name="Mol. Phylogenet. Evol.">
        <title>Genome-scale phylogeny and comparative genomics of the fungal order Sordariales.</title>
        <authorList>
            <person name="Hensen N."/>
            <person name="Bonometti L."/>
            <person name="Westerberg I."/>
            <person name="Brannstrom I.O."/>
            <person name="Guillou S."/>
            <person name="Cros-Aarteil S."/>
            <person name="Calhoun S."/>
            <person name="Haridas S."/>
            <person name="Kuo A."/>
            <person name="Mondo S."/>
            <person name="Pangilinan J."/>
            <person name="Riley R."/>
            <person name="LaButti K."/>
            <person name="Andreopoulos B."/>
            <person name="Lipzen A."/>
            <person name="Chen C."/>
            <person name="Yan M."/>
            <person name="Daum C."/>
            <person name="Ng V."/>
            <person name="Clum A."/>
            <person name="Steindorff A."/>
            <person name="Ohm R.A."/>
            <person name="Martin F."/>
            <person name="Silar P."/>
            <person name="Natvig D.O."/>
            <person name="Lalanne C."/>
            <person name="Gautier V."/>
            <person name="Ament-Velasquez S.L."/>
            <person name="Kruys A."/>
            <person name="Hutchinson M.I."/>
            <person name="Powell A.J."/>
            <person name="Barry K."/>
            <person name="Miller A.N."/>
            <person name="Grigoriev I.V."/>
            <person name="Debuchy R."/>
            <person name="Gladieux P."/>
            <person name="Hiltunen Thoren M."/>
            <person name="Johannesson H."/>
        </authorList>
    </citation>
    <scope>NUCLEOTIDE SEQUENCE [LARGE SCALE GENOMIC DNA]</scope>
    <source>
        <strain evidence="3">CBS 340.73</strain>
    </source>
</reference>
<proteinExistence type="predicted"/>